<dbReference type="GO" id="GO:0031211">
    <property type="term" value="C:endoplasmic reticulum palmitoyltransferase complex"/>
    <property type="evidence" value="ECO:0007669"/>
    <property type="project" value="TreeGrafter"/>
</dbReference>
<dbReference type="EMBL" id="JAAAUY010000085">
    <property type="protein sequence ID" value="KAF9335797.1"/>
    <property type="molecule type" value="Genomic_DNA"/>
</dbReference>
<evidence type="ECO:0000256" key="1">
    <source>
        <dbReference type="ARBA" id="ARBA00004406"/>
    </source>
</evidence>
<keyword evidence="6" id="KW-0472">Membrane</keyword>
<dbReference type="Proteomes" id="UP000696485">
    <property type="component" value="Unassembled WGS sequence"/>
</dbReference>
<sequence>MSINQPKWLPQTTPPPDDLNSIPLPFLPNSDLASSSSTTLYPRSQPQTQSQATKQNNLNVKPSSTSSTPPALPTSATYAETNNINTSTTLHTTVNGGAGYLPSERPSGVPRCIVRVDRDHDAGDEATRFEAEMFPIEFVGRVNRPEFTATVNGINECMRVAEESILNCLDALLDCLTAYTAKHCCGTHYQRALRKMETFIHHENERVYHPARIHLRDPQKVGMIYLEFEVF</sequence>
<evidence type="ECO:0000256" key="2">
    <source>
        <dbReference type="ARBA" id="ARBA00007732"/>
    </source>
</evidence>
<evidence type="ECO:0000256" key="3">
    <source>
        <dbReference type="ARBA" id="ARBA00011396"/>
    </source>
</evidence>
<evidence type="ECO:0000256" key="4">
    <source>
        <dbReference type="ARBA" id="ARBA00018463"/>
    </source>
</evidence>
<evidence type="ECO:0000259" key="8">
    <source>
        <dbReference type="Pfam" id="PF10256"/>
    </source>
</evidence>
<proteinExistence type="inferred from homology"/>
<dbReference type="Pfam" id="PF10256">
    <property type="entry name" value="Erf4"/>
    <property type="match status" value="1"/>
</dbReference>
<comment type="caution">
    <text evidence="9">The sequence shown here is derived from an EMBL/GenBank/DDBJ whole genome shotgun (WGS) entry which is preliminary data.</text>
</comment>
<dbReference type="AlphaFoldDB" id="A0A9P5SQB5"/>
<keyword evidence="5" id="KW-0256">Endoplasmic reticulum</keyword>
<dbReference type="PANTHER" id="PTHR13254">
    <property type="entry name" value="GOLGI AUTOANTIGEN, GOLGIN SUBFAMILY A, 7"/>
    <property type="match status" value="1"/>
</dbReference>
<reference evidence="9" key="1">
    <citation type="journal article" date="2020" name="Fungal Divers.">
        <title>Resolving the Mortierellaceae phylogeny through synthesis of multi-gene phylogenetics and phylogenomics.</title>
        <authorList>
            <person name="Vandepol N."/>
            <person name="Liber J."/>
            <person name="Desiro A."/>
            <person name="Na H."/>
            <person name="Kennedy M."/>
            <person name="Barry K."/>
            <person name="Grigoriev I.V."/>
            <person name="Miller A.N."/>
            <person name="O'Donnell K."/>
            <person name="Stajich J.E."/>
            <person name="Bonito G."/>
        </authorList>
    </citation>
    <scope>NUCLEOTIDE SEQUENCE</scope>
    <source>
        <strain evidence="9">NVP1</strain>
    </source>
</reference>
<feature type="compositionally biased region" description="Polar residues" evidence="7">
    <location>
        <begin position="31"/>
        <end position="61"/>
    </location>
</feature>
<gene>
    <name evidence="9" type="primary">GOLGA7</name>
    <name evidence="9" type="ORF">BG006_010601</name>
</gene>
<feature type="compositionally biased region" description="Low complexity" evidence="7">
    <location>
        <begin position="62"/>
        <end position="75"/>
    </location>
</feature>
<comment type="subunit">
    <text evidence="3">Interacts with ERF2.</text>
</comment>
<dbReference type="InterPro" id="IPR019383">
    <property type="entry name" value="Golgin_A_7/ERF4"/>
</dbReference>
<organism evidence="9 10">
    <name type="scientific">Podila minutissima</name>
    <dbReference type="NCBI Taxonomy" id="64525"/>
    <lineage>
        <taxon>Eukaryota</taxon>
        <taxon>Fungi</taxon>
        <taxon>Fungi incertae sedis</taxon>
        <taxon>Mucoromycota</taxon>
        <taxon>Mortierellomycotina</taxon>
        <taxon>Mortierellomycetes</taxon>
        <taxon>Mortierellales</taxon>
        <taxon>Mortierellaceae</taxon>
        <taxon>Podila</taxon>
    </lineage>
</organism>
<name>A0A9P5SQB5_9FUNG</name>
<dbReference type="InterPro" id="IPR051371">
    <property type="entry name" value="Ras_palmitoyltransferase"/>
</dbReference>
<dbReference type="GO" id="GO:0005789">
    <property type="term" value="C:endoplasmic reticulum membrane"/>
    <property type="evidence" value="ECO:0007669"/>
    <property type="project" value="UniProtKB-SubCell"/>
</dbReference>
<evidence type="ECO:0000256" key="7">
    <source>
        <dbReference type="SAM" id="MobiDB-lite"/>
    </source>
</evidence>
<comment type="similarity">
    <text evidence="2">Belongs to the ERF4 family.</text>
</comment>
<accession>A0A9P5SQB5</accession>
<feature type="region of interest" description="Disordered" evidence="7">
    <location>
        <begin position="1"/>
        <end position="75"/>
    </location>
</feature>
<comment type="subcellular location">
    <subcellularLocation>
        <location evidence="1">Endoplasmic reticulum membrane</location>
        <topology evidence="1">Peripheral membrane protein</topology>
    </subcellularLocation>
</comment>
<feature type="domain" description="Golgin subfamily A member 7/ERF4" evidence="8">
    <location>
        <begin position="113"/>
        <end position="227"/>
    </location>
</feature>
<evidence type="ECO:0000313" key="9">
    <source>
        <dbReference type="EMBL" id="KAF9335797.1"/>
    </source>
</evidence>
<protein>
    <recommendedName>
        <fullName evidence="4">Ras modification protein ERF4</fullName>
    </recommendedName>
</protein>
<dbReference type="GO" id="GO:0006612">
    <property type="term" value="P:protein targeting to membrane"/>
    <property type="evidence" value="ECO:0007669"/>
    <property type="project" value="TreeGrafter"/>
</dbReference>
<evidence type="ECO:0000256" key="5">
    <source>
        <dbReference type="ARBA" id="ARBA00022824"/>
    </source>
</evidence>
<evidence type="ECO:0000313" key="10">
    <source>
        <dbReference type="Proteomes" id="UP000696485"/>
    </source>
</evidence>
<evidence type="ECO:0000256" key="6">
    <source>
        <dbReference type="ARBA" id="ARBA00023136"/>
    </source>
</evidence>
<dbReference type="PANTHER" id="PTHR13254:SF0">
    <property type="entry name" value="GOLGIN SUBFAMILY A MEMBER 7_ERF4 DOMAIN-CONTAINING PROTEIN"/>
    <property type="match status" value="1"/>
</dbReference>
<keyword evidence="10" id="KW-1185">Reference proteome</keyword>